<dbReference type="AlphaFoldDB" id="A0A1B8U0Y9"/>
<protein>
    <recommendedName>
        <fullName evidence="3">Lipocalin-like domain-containing protein</fullName>
    </recommendedName>
</protein>
<dbReference type="OrthoDB" id="1426257at2"/>
<organism evidence="1 2">
    <name type="scientific">Polaribacter vadi</name>
    <dbReference type="NCBI Taxonomy" id="1774273"/>
    <lineage>
        <taxon>Bacteria</taxon>
        <taxon>Pseudomonadati</taxon>
        <taxon>Bacteroidota</taxon>
        <taxon>Flavobacteriia</taxon>
        <taxon>Flavobacteriales</taxon>
        <taxon>Flavobacteriaceae</taxon>
    </lineage>
</organism>
<name>A0A1B8U0Y9_9FLAO</name>
<dbReference type="KEGG" id="pob:LPB03_01060"/>
<dbReference type="EMBL" id="LSFM01000018">
    <property type="protein sequence ID" value="OBY65541.1"/>
    <property type="molecule type" value="Genomic_DNA"/>
</dbReference>
<evidence type="ECO:0000313" key="2">
    <source>
        <dbReference type="Proteomes" id="UP000092584"/>
    </source>
</evidence>
<comment type="caution">
    <text evidence="1">The sequence shown here is derived from an EMBL/GenBank/DDBJ whole genome shotgun (WGS) entry which is preliminary data.</text>
</comment>
<reference evidence="2" key="1">
    <citation type="submission" date="2016-02" db="EMBL/GenBank/DDBJ databases">
        <authorList>
            <person name="Shin S.-K."/>
            <person name="Yi H."/>
            <person name="Kim E."/>
        </authorList>
    </citation>
    <scope>NUCLEOTIDE SEQUENCE [LARGE SCALE GENOMIC DNA]</scope>
    <source>
        <strain evidence="2">LPB0003</strain>
    </source>
</reference>
<accession>A0A1B8U0Y9</accession>
<sequence length="164" mass="19195">MKRIYSLVLIISTLFFSNCSKDDNELDVRYNTNDLQKLHANSSKKWLVESFFINYESNILSEYNDCYTDDEFTFFDDKKEVQTTLGNSSCFYDNPTDQQATLSYQFYDDIGKIYLNVSRGESFNEKFTTRIFTLELEEISETRMVFASGEYPNYGKTIVFTAVP</sequence>
<evidence type="ECO:0000313" key="1">
    <source>
        <dbReference type="EMBL" id="OBY65541.1"/>
    </source>
</evidence>
<keyword evidence="2" id="KW-1185">Reference proteome</keyword>
<proteinExistence type="predicted"/>
<dbReference type="RefSeq" id="WP_065318318.1">
    <property type="nucleotide sequence ID" value="NZ_CP017477.1"/>
</dbReference>
<dbReference type="Proteomes" id="UP000092584">
    <property type="component" value="Unassembled WGS sequence"/>
</dbReference>
<gene>
    <name evidence="1" type="ORF">LPB3_04050</name>
</gene>
<evidence type="ECO:0008006" key="3">
    <source>
        <dbReference type="Google" id="ProtNLM"/>
    </source>
</evidence>